<accession>A0AAE0G5C7</accession>
<dbReference type="Gene3D" id="1.10.238.10">
    <property type="entry name" value="EF-hand"/>
    <property type="match status" value="1"/>
</dbReference>
<feature type="compositionally biased region" description="Low complexity" evidence="2">
    <location>
        <begin position="143"/>
        <end position="159"/>
    </location>
</feature>
<feature type="domain" description="EF-hand" evidence="3">
    <location>
        <begin position="308"/>
        <end position="343"/>
    </location>
</feature>
<feature type="region of interest" description="Disordered" evidence="2">
    <location>
        <begin position="40"/>
        <end position="91"/>
    </location>
</feature>
<feature type="region of interest" description="Disordered" evidence="2">
    <location>
        <begin position="131"/>
        <end position="191"/>
    </location>
</feature>
<dbReference type="AlphaFoldDB" id="A0AAE0G5C7"/>
<dbReference type="InterPro" id="IPR002048">
    <property type="entry name" value="EF_hand_dom"/>
</dbReference>
<dbReference type="GO" id="GO:0005509">
    <property type="term" value="F:calcium ion binding"/>
    <property type="evidence" value="ECO:0007669"/>
    <property type="project" value="InterPro"/>
</dbReference>
<keyword evidence="1" id="KW-0106">Calcium</keyword>
<evidence type="ECO:0000256" key="1">
    <source>
        <dbReference type="ARBA" id="ARBA00022837"/>
    </source>
</evidence>
<reference evidence="4 5" key="1">
    <citation type="journal article" date="2015" name="Genome Biol. Evol.">
        <title>Comparative Genomics of a Bacterivorous Green Alga Reveals Evolutionary Causalities and Consequences of Phago-Mixotrophic Mode of Nutrition.</title>
        <authorList>
            <person name="Burns J.A."/>
            <person name="Paasch A."/>
            <person name="Narechania A."/>
            <person name="Kim E."/>
        </authorList>
    </citation>
    <scope>NUCLEOTIDE SEQUENCE [LARGE SCALE GENOMIC DNA]</scope>
    <source>
        <strain evidence="4 5">PLY_AMNH</strain>
    </source>
</reference>
<dbReference type="PROSITE" id="PS00018">
    <property type="entry name" value="EF_HAND_1"/>
    <property type="match status" value="1"/>
</dbReference>
<evidence type="ECO:0000259" key="3">
    <source>
        <dbReference type="PROSITE" id="PS50222"/>
    </source>
</evidence>
<gene>
    <name evidence="4" type="ORF">CYMTET_19803</name>
</gene>
<name>A0AAE0G5C7_9CHLO</name>
<dbReference type="EMBL" id="LGRX02009303">
    <property type="protein sequence ID" value="KAK3271871.1"/>
    <property type="molecule type" value="Genomic_DNA"/>
</dbReference>
<keyword evidence="5" id="KW-1185">Reference proteome</keyword>
<sequence>MVQRLETSVSVGSPETRVNLFDFGTFSPATNSLSVSQSLRSSWPTGRQHGHSNLRNTRLSRYEETVERLPNLKGKPALDKSRGRAQTPSDEILARQARDLLPAEPTPASPSALKESRSAINPALHGKQWKSVGYGERSAPDRSGSSMSFSLCSPSSLISGRPASQCRSHDGSEMRCRHRPRTTPANRYRPKTDSEADNVLLTCSVSMEQRLFPDPQPVWERKERVKKRSSITLASPSCSVLLPTRAVPVSELGRSLSNSERNIAATDRERYKRAQVANSEYWRTAHEEQQKSWLNLRQLTYGFQFSDKQIRTLRKWFDTMDADGSGEISVVELEDPLISSGECGLSHFESPGLVHPFLMTW</sequence>
<feature type="region of interest" description="Disordered" evidence="2">
    <location>
        <begin position="97"/>
        <end position="116"/>
    </location>
</feature>
<dbReference type="SUPFAM" id="SSF47473">
    <property type="entry name" value="EF-hand"/>
    <property type="match status" value="1"/>
</dbReference>
<organism evidence="4 5">
    <name type="scientific">Cymbomonas tetramitiformis</name>
    <dbReference type="NCBI Taxonomy" id="36881"/>
    <lineage>
        <taxon>Eukaryota</taxon>
        <taxon>Viridiplantae</taxon>
        <taxon>Chlorophyta</taxon>
        <taxon>Pyramimonadophyceae</taxon>
        <taxon>Pyramimonadales</taxon>
        <taxon>Pyramimonadaceae</taxon>
        <taxon>Cymbomonas</taxon>
    </lineage>
</organism>
<evidence type="ECO:0000313" key="4">
    <source>
        <dbReference type="EMBL" id="KAK3271871.1"/>
    </source>
</evidence>
<comment type="caution">
    <text evidence="4">The sequence shown here is derived from an EMBL/GenBank/DDBJ whole genome shotgun (WGS) entry which is preliminary data.</text>
</comment>
<evidence type="ECO:0000256" key="2">
    <source>
        <dbReference type="SAM" id="MobiDB-lite"/>
    </source>
</evidence>
<dbReference type="InterPro" id="IPR011992">
    <property type="entry name" value="EF-hand-dom_pair"/>
</dbReference>
<dbReference type="PROSITE" id="PS50222">
    <property type="entry name" value="EF_HAND_2"/>
    <property type="match status" value="1"/>
</dbReference>
<proteinExistence type="predicted"/>
<evidence type="ECO:0000313" key="5">
    <source>
        <dbReference type="Proteomes" id="UP001190700"/>
    </source>
</evidence>
<protein>
    <recommendedName>
        <fullName evidence="3">EF-hand domain-containing protein</fullName>
    </recommendedName>
</protein>
<dbReference type="InterPro" id="IPR018247">
    <property type="entry name" value="EF_Hand_1_Ca_BS"/>
</dbReference>
<dbReference type="Proteomes" id="UP001190700">
    <property type="component" value="Unassembled WGS sequence"/>
</dbReference>